<keyword evidence="2" id="KW-0446">Lipid-binding</keyword>
<dbReference type="PRINTS" id="PR00178">
    <property type="entry name" value="FATTYACIDBP"/>
</dbReference>
<dbReference type="EMBL" id="CAJFDH010000002">
    <property type="protein sequence ID" value="CAD5211863.1"/>
    <property type="molecule type" value="Genomic_DNA"/>
</dbReference>
<organism evidence="3 4">
    <name type="scientific">Bursaphelenchus okinawaensis</name>
    <dbReference type="NCBI Taxonomy" id="465554"/>
    <lineage>
        <taxon>Eukaryota</taxon>
        <taxon>Metazoa</taxon>
        <taxon>Ecdysozoa</taxon>
        <taxon>Nematoda</taxon>
        <taxon>Chromadorea</taxon>
        <taxon>Rhabditida</taxon>
        <taxon>Tylenchina</taxon>
        <taxon>Tylenchomorpha</taxon>
        <taxon>Aphelenchoidea</taxon>
        <taxon>Aphelenchoididae</taxon>
        <taxon>Bursaphelenchus</taxon>
    </lineage>
</organism>
<dbReference type="GO" id="GO:0008289">
    <property type="term" value="F:lipid binding"/>
    <property type="evidence" value="ECO:0007669"/>
    <property type="project" value="UniProtKB-KW"/>
</dbReference>
<dbReference type="AlphaFoldDB" id="A0A811K991"/>
<sequence length="146" mass="16703">MVELNEKQKKILGSWTLESGNGPQFDAYLQEVGIPVFMRMIANSTSPIVHVTLDGEEWTIKMESTFKSDQWQFKLGEKFVQKTVDGREFWCVVELTEDGKIIERQSNVEGSTSVPSTITRWVDDNDKMHAVSQANNVTCERIFVRV</sequence>
<evidence type="ECO:0000313" key="3">
    <source>
        <dbReference type="EMBL" id="CAD5211863.1"/>
    </source>
</evidence>
<protein>
    <recommendedName>
        <fullName evidence="5">FABP domain-containing protein</fullName>
    </recommendedName>
</protein>
<name>A0A811K991_9BILA</name>
<gene>
    <name evidence="3" type="ORF">BOKJ2_LOCUS3914</name>
</gene>
<dbReference type="InterPro" id="IPR000463">
    <property type="entry name" value="Fatty_acid-bd"/>
</dbReference>
<evidence type="ECO:0000313" key="4">
    <source>
        <dbReference type="Proteomes" id="UP000614601"/>
    </source>
</evidence>
<evidence type="ECO:0008006" key="5">
    <source>
        <dbReference type="Google" id="ProtNLM"/>
    </source>
</evidence>
<evidence type="ECO:0000256" key="1">
    <source>
        <dbReference type="ARBA" id="ARBA00008390"/>
    </source>
</evidence>
<dbReference type="EMBL" id="CAJFCW020000002">
    <property type="protein sequence ID" value="CAG9094575.1"/>
    <property type="molecule type" value="Genomic_DNA"/>
</dbReference>
<reference evidence="3" key="1">
    <citation type="submission" date="2020-09" db="EMBL/GenBank/DDBJ databases">
        <authorList>
            <person name="Kikuchi T."/>
        </authorList>
    </citation>
    <scope>NUCLEOTIDE SEQUENCE</scope>
    <source>
        <strain evidence="3">SH1</strain>
    </source>
</reference>
<dbReference type="OrthoDB" id="354351at2759"/>
<evidence type="ECO:0000256" key="2">
    <source>
        <dbReference type="ARBA" id="ARBA00023121"/>
    </source>
</evidence>
<comment type="similarity">
    <text evidence="1">Belongs to the calycin superfamily. Fatty-acid binding protein (FABP) family.</text>
</comment>
<dbReference type="Gene3D" id="2.40.128.20">
    <property type="match status" value="1"/>
</dbReference>
<keyword evidence="4" id="KW-1185">Reference proteome</keyword>
<proteinExistence type="inferred from homology"/>
<comment type="caution">
    <text evidence="3">The sequence shown here is derived from an EMBL/GenBank/DDBJ whole genome shotgun (WGS) entry which is preliminary data.</text>
</comment>
<dbReference type="SUPFAM" id="SSF50814">
    <property type="entry name" value="Lipocalins"/>
    <property type="match status" value="1"/>
</dbReference>
<dbReference type="PANTHER" id="PTHR11955">
    <property type="entry name" value="FATTY ACID BINDING PROTEIN"/>
    <property type="match status" value="1"/>
</dbReference>
<dbReference type="InterPro" id="IPR031259">
    <property type="entry name" value="ILBP"/>
</dbReference>
<dbReference type="Proteomes" id="UP000783686">
    <property type="component" value="Unassembled WGS sequence"/>
</dbReference>
<dbReference type="InterPro" id="IPR012674">
    <property type="entry name" value="Calycin"/>
</dbReference>
<accession>A0A811K991</accession>
<dbReference type="Proteomes" id="UP000614601">
    <property type="component" value="Unassembled WGS sequence"/>
</dbReference>
<dbReference type="CDD" id="cd00742">
    <property type="entry name" value="FABP"/>
    <property type="match status" value="1"/>
</dbReference>